<organism evidence="1 2">
    <name type="scientific">Sphingobium scionense</name>
    <dbReference type="NCBI Taxonomy" id="1404341"/>
    <lineage>
        <taxon>Bacteria</taxon>
        <taxon>Pseudomonadati</taxon>
        <taxon>Pseudomonadota</taxon>
        <taxon>Alphaproteobacteria</taxon>
        <taxon>Sphingomonadales</taxon>
        <taxon>Sphingomonadaceae</taxon>
        <taxon>Sphingobium</taxon>
    </lineage>
</organism>
<sequence>MMIIDGSFLLGVAAVLTSLATLLRALKGQR</sequence>
<protein>
    <submittedName>
        <fullName evidence="1">Uncharacterized protein</fullName>
    </submittedName>
</protein>
<evidence type="ECO:0000313" key="1">
    <source>
        <dbReference type="EMBL" id="MBB4146403.1"/>
    </source>
</evidence>
<dbReference type="Proteomes" id="UP000590524">
    <property type="component" value="Unassembled WGS sequence"/>
</dbReference>
<accession>A0A7W6LL89</accession>
<dbReference type="AlphaFoldDB" id="A0A7W6LL89"/>
<name>A0A7W6LL89_9SPHN</name>
<evidence type="ECO:0000313" key="2">
    <source>
        <dbReference type="Proteomes" id="UP000590524"/>
    </source>
</evidence>
<gene>
    <name evidence="1" type="ORF">GGQ90_000156</name>
</gene>
<proteinExistence type="predicted"/>
<dbReference type="EMBL" id="JACIEU010000001">
    <property type="protein sequence ID" value="MBB4146403.1"/>
    <property type="molecule type" value="Genomic_DNA"/>
</dbReference>
<reference evidence="1 2" key="1">
    <citation type="submission" date="2020-08" db="EMBL/GenBank/DDBJ databases">
        <title>Genomic Encyclopedia of Type Strains, Phase IV (KMG-IV): sequencing the most valuable type-strain genomes for metagenomic binning, comparative biology and taxonomic classification.</title>
        <authorList>
            <person name="Goeker M."/>
        </authorList>
    </citation>
    <scope>NUCLEOTIDE SEQUENCE [LARGE SCALE GENOMIC DNA]</scope>
    <source>
        <strain evidence="1 2">DSM 19371</strain>
    </source>
</reference>
<keyword evidence="2" id="KW-1185">Reference proteome</keyword>
<comment type="caution">
    <text evidence="1">The sequence shown here is derived from an EMBL/GenBank/DDBJ whole genome shotgun (WGS) entry which is preliminary data.</text>
</comment>